<evidence type="ECO:0000313" key="3">
    <source>
        <dbReference type="Proteomes" id="UP000245051"/>
    </source>
</evidence>
<evidence type="ECO:0000313" key="2">
    <source>
        <dbReference type="EMBL" id="AWK09800.1"/>
    </source>
</evidence>
<organism evidence="2 3">
    <name type="scientific">Streptomyces spongiicola</name>
    <dbReference type="NCBI Taxonomy" id="1690221"/>
    <lineage>
        <taxon>Bacteria</taxon>
        <taxon>Bacillati</taxon>
        <taxon>Actinomycetota</taxon>
        <taxon>Actinomycetes</taxon>
        <taxon>Kitasatosporales</taxon>
        <taxon>Streptomycetaceae</taxon>
        <taxon>Streptomyces</taxon>
    </lineage>
</organism>
<sequence length="293" mass="31734">MERYDTLDVPDPFACAMEAALSLAVRLSAPGTAAMDHAAVESLIETDGREILRRFFQGHLDLRARREENSTPPSEVTGPDGQPRTHRETGRPRQLRCVFGTVSVRRCACRSRGRADVHPADAELSLPRCLHSQGIKRLAVREAIRSSYDQAVEAIGDRCGRVLGKRRAQSLVIEAAADIDAFYHDKIASACTSDMPLVIQVDSKGVVMRPEALRVLPSGAVAVISHMWPLPPVLWTRTGVSPASTKYVCYAIPLYLLLRRSAPDLRSAGVRGCAGRSVAVAVATALSLDSSAV</sequence>
<dbReference type="RefSeq" id="WP_109294767.1">
    <property type="nucleotide sequence ID" value="NZ_CP029254.1"/>
</dbReference>
<feature type="region of interest" description="Disordered" evidence="1">
    <location>
        <begin position="63"/>
        <end position="92"/>
    </location>
</feature>
<dbReference type="EMBL" id="CP029254">
    <property type="protein sequence ID" value="AWK09800.1"/>
    <property type="molecule type" value="Genomic_DNA"/>
</dbReference>
<dbReference type="Proteomes" id="UP000245051">
    <property type="component" value="Chromosome"/>
</dbReference>
<name>A0ABM6V7A5_9ACTN</name>
<accession>A0ABM6V7A5</accession>
<proteinExistence type="predicted"/>
<reference evidence="2 3" key="1">
    <citation type="submission" date="2018-05" db="EMBL/GenBank/DDBJ databases">
        <title>Complete genome sequence of the Type Strain of Streptomyces spongiicola HNM0071, the producer of staurosporine.</title>
        <authorList>
            <person name="Zhou S."/>
            <person name="Huang X."/>
        </authorList>
    </citation>
    <scope>NUCLEOTIDE SEQUENCE [LARGE SCALE GENOMIC DNA]</scope>
    <source>
        <strain evidence="2 3">HNM0071</strain>
    </source>
</reference>
<evidence type="ECO:0000256" key="1">
    <source>
        <dbReference type="SAM" id="MobiDB-lite"/>
    </source>
</evidence>
<keyword evidence="3" id="KW-1185">Reference proteome</keyword>
<protein>
    <submittedName>
        <fullName evidence="2">Uncharacterized protein</fullName>
    </submittedName>
</protein>
<gene>
    <name evidence="2" type="ORF">DDQ41_13740</name>
</gene>